<dbReference type="GO" id="GO:0005886">
    <property type="term" value="C:plasma membrane"/>
    <property type="evidence" value="ECO:0007669"/>
    <property type="project" value="UniProtKB-SubCell"/>
</dbReference>
<sequence>MDNSVNNSYKKGMYWLALAGTLSSPCAMATGADSLDLATTFGSLVLVIGIILFLAWLLKRMKVPALGQQKGLRIVTQLPVGTKERIAVVQVGEEQFLIGITSQSIQNLAKLESPLKEEASETATFASQFSQLIKKHDKG</sequence>
<dbReference type="Proteomes" id="UP000321922">
    <property type="component" value="Unassembled WGS sequence"/>
</dbReference>
<keyword evidence="5 7" id="KW-0975">Bacterial flagellum</keyword>
<evidence type="ECO:0000256" key="2">
    <source>
        <dbReference type="ARBA" id="ARBA00022692"/>
    </source>
</evidence>
<evidence type="ECO:0000256" key="1">
    <source>
        <dbReference type="ARBA" id="ARBA00022475"/>
    </source>
</evidence>
<keyword evidence="3 7" id="KW-1133">Transmembrane helix</keyword>
<evidence type="ECO:0000313" key="8">
    <source>
        <dbReference type="EMBL" id="GEM74340.1"/>
    </source>
</evidence>
<dbReference type="Pfam" id="PF04347">
    <property type="entry name" value="FliO"/>
    <property type="match status" value="1"/>
</dbReference>
<reference evidence="8 9" key="1">
    <citation type="submission" date="2019-07" db="EMBL/GenBank/DDBJ databases">
        <title>Whole genome shotgun sequence of Vibrio sagamiensis NBRC 104589.</title>
        <authorList>
            <person name="Hosoyama A."/>
            <person name="Uohara A."/>
            <person name="Ohji S."/>
            <person name="Ichikawa N."/>
        </authorList>
    </citation>
    <scope>NUCLEOTIDE SEQUENCE [LARGE SCALE GENOMIC DNA]</scope>
    <source>
        <strain evidence="8 9">NBRC 104589</strain>
    </source>
</reference>
<feature type="transmembrane region" description="Helical" evidence="7">
    <location>
        <begin position="12"/>
        <end position="31"/>
    </location>
</feature>
<feature type="transmembrane region" description="Helical" evidence="7">
    <location>
        <begin position="37"/>
        <end position="58"/>
    </location>
</feature>
<dbReference type="PANTHER" id="PTHR38766:SF1">
    <property type="entry name" value="FLAGELLAR PROTEIN FLIO"/>
    <property type="match status" value="1"/>
</dbReference>
<keyword evidence="8" id="KW-0969">Cilium</keyword>
<proteinExistence type="inferred from homology"/>
<evidence type="ECO:0000313" key="9">
    <source>
        <dbReference type="Proteomes" id="UP000321922"/>
    </source>
</evidence>
<keyword evidence="1 7" id="KW-1003">Cell membrane</keyword>
<dbReference type="InterPro" id="IPR052205">
    <property type="entry name" value="FliO/MopB"/>
</dbReference>
<keyword evidence="9" id="KW-1185">Reference proteome</keyword>
<protein>
    <recommendedName>
        <fullName evidence="7">Flagellar protein</fullName>
    </recommendedName>
</protein>
<keyword evidence="4 7" id="KW-0472">Membrane</keyword>
<dbReference type="GO" id="GO:0044781">
    <property type="term" value="P:bacterial-type flagellum organization"/>
    <property type="evidence" value="ECO:0007669"/>
    <property type="project" value="UniProtKB-UniRule"/>
</dbReference>
<organism evidence="8 9">
    <name type="scientific">Vibrio sagamiensis NBRC 104589</name>
    <dbReference type="NCBI Taxonomy" id="1219064"/>
    <lineage>
        <taxon>Bacteria</taxon>
        <taxon>Pseudomonadati</taxon>
        <taxon>Pseudomonadota</taxon>
        <taxon>Gammaproteobacteria</taxon>
        <taxon>Vibrionales</taxon>
        <taxon>Vibrionaceae</taxon>
        <taxon>Vibrio</taxon>
    </lineage>
</organism>
<dbReference type="NCBIfam" id="TIGR03500">
    <property type="entry name" value="FliO_TIGR"/>
    <property type="match status" value="1"/>
</dbReference>
<dbReference type="GO" id="GO:0009425">
    <property type="term" value="C:bacterial-type flagellum basal body"/>
    <property type="evidence" value="ECO:0007669"/>
    <property type="project" value="UniProtKB-SubCell"/>
</dbReference>
<comment type="subcellular location">
    <subcellularLocation>
        <location evidence="7">Cell membrane</location>
    </subcellularLocation>
    <subcellularLocation>
        <location evidence="7">Bacterial flagellum basal body</location>
    </subcellularLocation>
</comment>
<keyword evidence="2 7" id="KW-0812">Transmembrane</keyword>
<comment type="caution">
    <text evidence="8">The sequence shown here is derived from an EMBL/GenBank/DDBJ whole genome shotgun (WGS) entry which is preliminary data.</text>
</comment>
<dbReference type="InterPro" id="IPR022781">
    <property type="entry name" value="Flagellar_biosynth_FliO"/>
</dbReference>
<keyword evidence="8" id="KW-0282">Flagellum</keyword>
<gene>
    <name evidence="8" type="ORF">VSA01S_04520</name>
</gene>
<name>A0A511QAL1_9VIBR</name>
<evidence type="ECO:0000256" key="4">
    <source>
        <dbReference type="ARBA" id="ARBA00023136"/>
    </source>
</evidence>
<evidence type="ECO:0000256" key="3">
    <source>
        <dbReference type="ARBA" id="ARBA00022989"/>
    </source>
</evidence>
<accession>A0A511QAL1</accession>
<dbReference type="PANTHER" id="PTHR38766">
    <property type="entry name" value="FLAGELLAR PROTEIN FLIO"/>
    <property type="match status" value="1"/>
</dbReference>
<comment type="similarity">
    <text evidence="6 7">Belongs to the FliO/MopB family.</text>
</comment>
<evidence type="ECO:0000256" key="5">
    <source>
        <dbReference type="ARBA" id="ARBA00023143"/>
    </source>
</evidence>
<keyword evidence="8" id="KW-0966">Cell projection</keyword>
<evidence type="ECO:0000256" key="7">
    <source>
        <dbReference type="RuleBase" id="RU362064"/>
    </source>
</evidence>
<evidence type="ECO:0000256" key="6">
    <source>
        <dbReference type="ARBA" id="ARBA00037937"/>
    </source>
</evidence>
<dbReference type="AlphaFoldDB" id="A0A511QAL1"/>
<dbReference type="EMBL" id="BJXJ01000003">
    <property type="protein sequence ID" value="GEM74340.1"/>
    <property type="molecule type" value="Genomic_DNA"/>
</dbReference>